<dbReference type="InterPro" id="IPR029045">
    <property type="entry name" value="ClpP/crotonase-like_dom_sf"/>
</dbReference>
<keyword evidence="3" id="KW-0413">Isomerase</keyword>
<keyword evidence="4" id="KW-1185">Reference proteome</keyword>
<reference evidence="3 4" key="1">
    <citation type="submission" date="2015-03" db="EMBL/GenBank/DDBJ databases">
        <title>RNA-seq based gene annotation and comparative genomics of four Zymoseptoria species reveal species-specific pathogenicity related genes and transposable element activity.</title>
        <authorList>
            <person name="Grandaubert J."/>
            <person name="Bhattacharyya A."/>
            <person name="Stukenbrock E.H."/>
        </authorList>
    </citation>
    <scope>NUCLEOTIDE SEQUENCE [LARGE SCALE GENOMIC DNA]</scope>
    <source>
        <strain evidence="3 4">Zb18110</strain>
    </source>
</reference>
<evidence type="ECO:0000256" key="1">
    <source>
        <dbReference type="ARBA" id="ARBA00005254"/>
    </source>
</evidence>
<dbReference type="STRING" id="1047168.A0A0F4GAN4"/>
<dbReference type="Gene3D" id="3.90.226.10">
    <property type="entry name" value="2-enoyl-CoA Hydratase, Chain A, domain 1"/>
    <property type="match status" value="1"/>
</dbReference>
<dbReference type="CDD" id="cd06558">
    <property type="entry name" value="crotonase-like"/>
    <property type="match status" value="1"/>
</dbReference>
<evidence type="ECO:0000256" key="2">
    <source>
        <dbReference type="ARBA" id="ARBA00023026"/>
    </source>
</evidence>
<dbReference type="InterPro" id="IPR001753">
    <property type="entry name" value="Enoyl-CoA_hydra/iso"/>
</dbReference>
<dbReference type="NCBIfam" id="NF006108">
    <property type="entry name" value="PRK08259.1"/>
    <property type="match status" value="1"/>
</dbReference>
<gene>
    <name evidence="3" type="ORF">TI39_contig4195g00002</name>
</gene>
<dbReference type="SUPFAM" id="SSF52096">
    <property type="entry name" value="ClpP/crotonase"/>
    <property type="match status" value="1"/>
</dbReference>
<evidence type="ECO:0000313" key="4">
    <source>
        <dbReference type="Proteomes" id="UP000033647"/>
    </source>
</evidence>
<protein>
    <submittedName>
        <fullName evidence="3">Enoyl-CoA hydratase/isomerase like protein</fullName>
    </submittedName>
</protein>
<dbReference type="Gene3D" id="1.10.287.2460">
    <property type="match status" value="1"/>
</dbReference>
<sequence>MSSRPAETNTILTTHPFPGLTVLTINRPTARNAVNPPTALALYKSILQFEKDATQKILILNGANGTFCAGFDLKSVAQNSSSKPHYDVHDVRGTIAPMGPSRLRISKPCIVAVSGYAVAGGLELSLLGDLRVVEEGSVFGVFCRRWGVPLIDGGTVRLQAIVGLGRALDMILTGRPVSATEALSVGLANRVVPKGQALSEAIKLAEQLLQFPPICMNADRASAYHAAYDARSFEEALKFEFANGVGATKAEGVEGAKRFREGKGRGGDFSKL</sequence>
<accession>A0A0F4GAN4</accession>
<dbReference type="PANTHER" id="PTHR43802">
    <property type="entry name" value="ENOYL-COA HYDRATASE"/>
    <property type="match status" value="1"/>
</dbReference>
<comment type="caution">
    <text evidence="3">The sequence shown here is derived from an EMBL/GenBank/DDBJ whole genome shotgun (WGS) entry which is preliminary data.</text>
</comment>
<dbReference type="Pfam" id="PF00378">
    <property type="entry name" value="ECH_1"/>
    <property type="match status" value="1"/>
</dbReference>
<dbReference type="OrthoDB" id="2018133at2759"/>
<dbReference type="EMBL" id="LAFY01004154">
    <property type="protein sequence ID" value="KJX94428.1"/>
    <property type="molecule type" value="Genomic_DNA"/>
</dbReference>
<evidence type="ECO:0000313" key="3">
    <source>
        <dbReference type="EMBL" id="KJX94428.1"/>
    </source>
</evidence>
<keyword evidence="2" id="KW-0843">Virulence</keyword>
<name>A0A0F4GAN4_9PEZI</name>
<proteinExistence type="inferred from homology"/>
<dbReference type="Proteomes" id="UP000033647">
    <property type="component" value="Unassembled WGS sequence"/>
</dbReference>
<dbReference type="GO" id="GO:0016853">
    <property type="term" value="F:isomerase activity"/>
    <property type="evidence" value="ECO:0007669"/>
    <property type="project" value="UniProtKB-KW"/>
</dbReference>
<dbReference type="PANTHER" id="PTHR43802:SF1">
    <property type="entry name" value="IP11341P-RELATED"/>
    <property type="match status" value="1"/>
</dbReference>
<comment type="similarity">
    <text evidence="1">Belongs to the enoyl-CoA hydratase/isomerase family.</text>
</comment>
<dbReference type="AlphaFoldDB" id="A0A0F4GAN4"/>
<organism evidence="3 4">
    <name type="scientific">Zymoseptoria brevis</name>
    <dbReference type="NCBI Taxonomy" id="1047168"/>
    <lineage>
        <taxon>Eukaryota</taxon>
        <taxon>Fungi</taxon>
        <taxon>Dikarya</taxon>
        <taxon>Ascomycota</taxon>
        <taxon>Pezizomycotina</taxon>
        <taxon>Dothideomycetes</taxon>
        <taxon>Dothideomycetidae</taxon>
        <taxon>Mycosphaerellales</taxon>
        <taxon>Mycosphaerellaceae</taxon>
        <taxon>Zymoseptoria</taxon>
    </lineage>
</organism>